<dbReference type="GO" id="GO:0016616">
    <property type="term" value="F:oxidoreductase activity, acting on the CH-OH group of donors, NAD or NADP as acceptor"/>
    <property type="evidence" value="ECO:0007669"/>
    <property type="project" value="UniProtKB-ARBA"/>
</dbReference>
<dbReference type="Proteomes" id="UP001172457">
    <property type="component" value="Chromosome 6"/>
</dbReference>
<name>A0AA38SKR2_9ASTR</name>
<dbReference type="Gene3D" id="3.40.50.720">
    <property type="entry name" value="NAD(P)-binding Rossmann-like Domain"/>
    <property type="match status" value="1"/>
</dbReference>
<dbReference type="FunFam" id="3.40.50.720:FF:000084">
    <property type="entry name" value="Short-chain dehydrogenase reductase"/>
    <property type="match status" value="1"/>
</dbReference>
<evidence type="ECO:0000313" key="2">
    <source>
        <dbReference type="EMBL" id="KAJ9544545.1"/>
    </source>
</evidence>
<dbReference type="CDD" id="cd05233">
    <property type="entry name" value="SDR_c"/>
    <property type="match status" value="1"/>
</dbReference>
<dbReference type="PRINTS" id="PR00081">
    <property type="entry name" value="GDHRDH"/>
</dbReference>
<dbReference type="InterPro" id="IPR002347">
    <property type="entry name" value="SDR_fam"/>
</dbReference>
<dbReference type="PANTHER" id="PTHR44375:SF19">
    <property type="entry name" value="3-OXOACYL-[ACYL-CARRIER-PROTEIN] REDUCTASE"/>
    <property type="match status" value="1"/>
</dbReference>
<evidence type="ECO:0000256" key="1">
    <source>
        <dbReference type="RuleBase" id="RU000363"/>
    </source>
</evidence>
<dbReference type="PRINTS" id="PR00080">
    <property type="entry name" value="SDRFAMILY"/>
</dbReference>
<comment type="similarity">
    <text evidence="1">Belongs to the short-chain dehydrogenases/reductases (SDR) family.</text>
</comment>
<dbReference type="PROSITE" id="PS00061">
    <property type="entry name" value="ADH_SHORT"/>
    <property type="match status" value="1"/>
</dbReference>
<dbReference type="EMBL" id="JARYMX010000006">
    <property type="protein sequence ID" value="KAJ9544545.1"/>
    <property type="molecule type" value="Genomic_DNA"/>
</dbReference>
<gene>
    <name evidence="2" type="ORF">OSB04_024252</name>
</gene>
<dbReference type="SUPFAM" id="SSF51735">
    <property type="entry name" value="NAD(P)-binding Rossmann-fold domains"/>
    <property type="match status" value="1"/>
</dbReference>
<sequence length="281" mass="30227">MTSQVEKVLEPWHDLTGKVVFVTGASSGIGKDFCLDLAKAGCKVIACARRMDLLKSLCDEINGIGSGSKTESRAFPVQLDVSADEVTIKAAVQKAWDAFGHIDALINNAGISGQPRNPLDFEEEDWNYIYRTNLTGSWLVAKHVCIHMRNAKQAGSVINISSIAGTNRVFLPGGVAYASSKAALNTMTKVMAMELGANNIRVNCISPGIFRTEITQGLVDKDWFNNVTLRTVPLKTLGTINPALTALVRYLIHDSSVYVTGSCFIADAGTSLATIPIFSSL</sequence>
<organism evidence="2 3">
    <name type="scientific">Centaurea solstitialis</name>
    <name type="common">yellow star-thistle</name>
    <dbReference type="NCBI Taxonomy" id="347529"/>
    <lineage>
        <taxon>Eukaryota</taxon>
        <taxon>Viridiplantae</taxon>
        <taxon>Streptophyta</taxon>
        <taxon>Embryophyta</taxon>
        <taxon>Tracheophyta</taxon>
        <taxon>Spermatophyta</taxon>
        <taxon>Magnoliopsida</taxon>
        <taxon>eudicotyledons</taxon>
        <taxon>Gunneridae</taxon>
        <taxon>Pentapetalae</taxon>
        <taxon>asterids</taxon>
        <taxon>campanulids</taxon>
        <taxon>Asterales</taxon>
        <taxon>Asteraceae</taxon>
        <taxon>Carduoideae</taxon>
        <taxon>Cardueae</taxon>
        <taxon>Centaureinae</taxon>
        <taxon>Centaurea</taxon>
    </lineage>
</organism>
<keyword evidence="3" id="KW-1185">Reference proteome</keyword>
<dbReference type="PANTHER" id="PTHR44375">
    <property type="entry name" value="BETA-KETOACYL-ACP REDUCTASE-LIKE PROTEIN-RELATED"/>
    <property type="match status" value="1"/>
</dbReference>
<protein>
    <submittedName>
        <fullName evidence="2">Uncharacterized protein</fullName>
    </submittedName>
</protein>
<dbReference type="InterPro" id="IPR036291">
    <property type="entry name" value="NAD(P)-bd_dom_sf"/>
</dbReference>
<accession>A0AA38SKR2</accession>
<dbReference type="Pfam" id="PF00106">
    <property type="entry name" value="adh_short"/>
    <property type="match status" value="1"/>
</dbReference>
<reference evidence="2" key="1">
    <citation type="submission" date="2023-03" db="EMBL/GenBank/DDBJ databases">
        <title>Chromosome-scale reference genome and RAD-based genetic map of yellow starthistle (Centaurea solstitialis) reveal putative structural variation and QTLs associated with invader traits.</title>
        <authorList>
            <person name="Reatini B."/>
            <person name="Cang F.A."/>
            <person name="Jiang Q."/>
            <person name="Mckibben M.T.W."/>
            <person name="Barker M.S."/>
            <person name="Rieseberg L.H."/>
            <person name="Dlugosch K.M."/>
        </authorList>
    </citation>
    <scope>NUCLEOTIDE SEQUENCE</scope>
    <source>
        <strain evidence="2">CAN-66</strain>
        <tissue evidence="2">Leaf</tissue>
    </source>
</reference>
<evidence type="ECO:0000313" key="3">
    <source>
        <dbReference type="Proteomes" id="UP001172457"/>
    </source>
</evidence>
<dbReference type="AlphaFoldDB" id="A0AA38SKR2"/>
<comment type="caution">
    <text evidence="2">The sequence shown here is derived from an EMBL/GenBank/DDBJ whole genome shotgun (WGS) entry which is preliminary data.</text>
</comment>
<proteinExistence type="inferred from homology"/>
<dbReference type="InterPro" id="IPR020904">
    <property type="entry name" value="Sc_DH/Rdtase_CS"/>
</dbReference>